<dbReference type="GO" id="GO:0003964">
    <property type="term" value="F:RNA-directed DNA polymerase activity"/>
    <property type="evidence" value="ECO:0007669"/>
    <property type="project" value="UniProtKB-KW"/>
</dbReference>
<evidence type="ECO:0000313" key="3">
    <source>
        <dbReference type="EMBL" id="KAA3478108.1"/>
    </source>
</evidence>
<dbReference type="Proteomes" id="UP000325315">
    <property type="component" value="Unassembled WGS sequence"/>
</dbReference>
<dbReference type="CDD" id="cd00303">
    <property type="entry name" value="retropepsin_like"/>
    <property type="match status" value="1"/>
</dbReference>
<dbReference type="SUPFAM" id="SSF56672">
    <property type="entry name" value="DNA/RNA polymerases"/>
    <property type="match status" value="1"/>
</dbReference>
<dbReference type="CDD" id="cd01647">
    <property type="entry name" value="RT_LTR"/>
    <property type="match status" value="1"/>
</dbReference>
<dbReference type="InterPro" id="IPR043128">
    <property type="entry name" value="Rev_trsase/Diguanyl_cyclase"/>
</dbReference>
<dbReference type="OrthoDB" id="1736143at2759"/>
<accession>A0A5B6WAG3</accession>
<feature type="compositionally biased region" description="Polar residues" evidence="1">
    <location>
        <begin position="231"/>
        <end position="252"/>
    </location>
</feature>
<dbReference type="Gene3D" id="3.10.10.10">
    <property type="entry name" value="HIV Type 1 Reverse Transcriptase, subunit A, domain 1"/>
    <property type="match status" value="1"/>
</dbReference>
<evidence type="ECO:0000313" key="4">
    <source>
        <dbReference type="Proteomes" id="UP000325315"/>
    </source>
</evidence>
<dbReference type="Gene3D" id="2.40.70.10">
    <property type="entry name" value="Acid Proteases"/>
    <property type="match status" value="1"/>
</dbReference>
<gene>
    <name evidence="3" type="ORF">EPI10_011938</name>
</gene>
<keyword evidence="3" id="KW-0548">Nucleotidyltransferase</keyword>
<dbReference type="Pfam" id="PF00078">
    <property type="entry name" value="RVT_1"/>
    <property type="match status" value="1"/>
</dbReference>
<dbReference type="InterPro" id="IPR043502">
    <property type="entry name" value="DNA/RNA_pol_sf"/>
</dbReference>
<evidence type="ECO:0000256" key="1">
    <source>
        <dbReference type="SAM" id="MobiDB-lite"/>
    </source>
</evidence>
<dbReference type="PANTHER" id="PTHR32108">
    <property type="entry name" value="DNA-DIRECTED RNA POLYMERASE SUBUNIT ALPHA"/>
    <property type="match status" value="1"/>
</dbReference>
<feature type="region of interest" description="Disordered" evidence="1">
    <location>
        <begin position="231"/>
        <end position="258"/>
    </location>
</feature>
<proteinExistence type="predicted"/>
<feature type="region of interest" description="Disordered" evidence="1">
    <location>
        <begin position="314"/>
        <end position="334"/>
    </location>
</feature>
<evidence type="ECO:0000259" key="2">
    <source>
        <dbReference type="Pfam" id="PF00078"/>
    </source>
</evidence>
<dbReference type="EMBL" id="SMMG02000004">
    <property type="protein sequence ID" value="KAA3478108.1"/>
    <property type="molecule type" value="Genomic_DNA"/>
</dbReference>
<dbReference type="PANTHER" id="PTHR32108:SF5">
    <property type="entry name" value="DYNACTIN SUBUNIT 1-LIKE"/>
    <property type="match status" value="1"/>
</dbReference>
<dbReference type="InterPro" id="IPR021109">
    <property type="entry name" value="Peptidase_aspartic_dom_sf"/>
</dbReference>
<keyword evidence="3" id="KW-0808">Transferase</keyword>
<keyword evidence="3" id="KW-0695">RNA-directed DNA polymerase</keyword>
<protein>
    <submittedName>
        <fullName evidence="3">RNA-directed DNA polymerase (Reverse transcriptase), Ribonuclease H-like protein</fullName>
    </submittedName>
</protein>
<sequence length="1154" mass="130578">MIGQLAQLLAKEHGKGKGVATSLGNDNNDPVYPSNFTPPNTQAQLDMHPQGTLVTIRPQYQTDTALPVHFPTGSGSNPVDSPANPVVPDLDEMAEIDKAKMDLPRQLEDHCKWLEEKFKEMETADYRYGVDATDLSLVPDLVLPPKFKTPEFEKYNGTSCLEAHITMFCRRMAGHINNYQLLIHCEMIENAVQNRKIDAGESVRRPASRKKDSEVNNVNMYNKGYLKPVTVSQPRTITTSQQDTPRQDSNPRPNRERIQFTPIPMTYRELYQSLFDAHVVSPFYIKAMQPPFPKWVVEELIKIGVVEINDPSGPNVTGNPLPNHSDKGVNAVTGSGGKRIKVDLAEVKTPLRWVWKQMISKDLKNERSTRQKKDRLRRSMGPIALCKRVLWNYDCNVMISGEENPANTLKESQDVGFFTRSGMRYTLNTKAEPAKGKSVIVEQKKEKMIKPEAPVNEPVTEKEANEFLKVLKHSEYNVVEQLHKQPTRISILALLMSSETHRSALMKVLNETDAAGDISVNKLDRLVGNISSDNFIFFNNDEIPPGGMGSTKALHIAIRCKGYTLPRVLVDNGSALNVLPLSTLNRLPVDSSHMKMCQNIVRAFDGTERRVMGRIEIPLQIGPNTYEVDFLVMDIKPSYNCLLGRPWIHSAGAVSSSLHQKLKLVTEGRLVTINAEEDIIASVTRNAPYIETDDEAIECSFRSIEFVNATFVIEGRKIPMPKISKSTRMSLQMIVGKGPNTKQERKEIEKNQERRKARLNGEEVKWDPMTFPHLSKTFDSGGTIYPEQRMTRREVAEEMLGSLSINAVSEEGTEGRDLSGICPYAIGSVLNNWTMEEIPVTFRINSESLDINDMSDAIINSESPFEQDMGEEKELKIGASIATETKRDLIMLLQEFKDVFVWSYQDMPRLNTDIVVHRLPIKEELVKYSEWVANIVHVPKKDGKVRMCVDYRDLNKASPKDNFPLPYIDTLVDNTAGYSLFSFMDGFSGYNQIKMLPEDMEKTTFVTMWGTFCYKVMPFGLKNAGATYQRAMVTLFHDMMHKEIEVYVDDMIAKSRTEKEHVQILRKLFLRLRKFQLKLNPAKCTFGVRSGKLLGFVVSEKGIEIDPDKVRAIQELSPPHTQKEVRGNTTQVYGMRSARKLLIKSSITCPKPQC</sequence>
<reference evidence="4" key="1">
    <citation type="journal article" date="2019" name="Plant Biotechnol. J.">
        <title>Genome sequencing of the Australian wild diploid species Gossypium australe highlights disease resistance and delayed gland morphogenesis.</title>
        <authorList>
            <person name="Cai Y."/>
            <person name="Cai X."/>
            <person name="Wang Q."/>
            <person name="Wang P."/>
            <person name="Zhang Y."/>
            <person name="Cai C."/>
            <person name="Xu Y."/>
            <person name="Wang K."/>
            <person name="Zhou Z."/>
            <person name="Wang C."/>
            <person name="Geng S."/>
            <person name="Li B."/>
            <person name="Dong Q."/>
            <person name="Hou Y."/>
            <person name="Wang H."/>
            <person name="Ai P."/>
            <person name="Liu Z."/>
            <person name="Yi F."/>
            <person name="Sun M."/>
            <person name="An G."/>
            <person name="Cheng J."/>
            <person name="Zhang Y."/>
            <person name="Shi Q."/>
            <person name="Xie Y."/>
            <person name="Shi X."/>
            <person name="Chang Y."/>
            <person name="Huang F."/>
            <person name="Chen Y."/>
            <person name="Hong S."/>
            <person name="Mi L."/>
            <person name="Sun Q."/>
            <person name="Zhang L."/>
            <person name="Zhou B."/>
            <person name="Peng R."/>
            <person name="Zhang X."/>
            <person name="Liu F."/>
        </authorList>
    </citation>
    <scope>NUCLEOTIDE SEQUENCE [LARGE SCALE GENOMIC DNA]</scope>
    <source>
        <strain evidence="4">cv. PA1801</strain>
    </source>
</reference>
<dbReference type="AlphaFoldDB" id="A0A5B6WAG3"/>
<keyword evidence="4" id="KW-1185">Reference proteome</keyword>
<dbReference type="InterPro" id="IPR000477">
    <property type="entry name" value="RT_dom"/>
</dbReference>
<feature type="domain" description="Reverse transcriptase" evidence="2">
    <location>
        <begin position="938"/>
        <end position="1097"/>
    </location>
</feature>
<dbReference type="Gene3D" id="3.30.70.270">
    <property type="match status" value="1"/>
</dbReference>
<organism evidence="3 4">
    <name type="scientific">Gossypium australe</name>
    <dbReference type="NCBI Taxonomy" id="47621"/>
    <lineage>
        <taxon>Eukaryota</taxon>
        <taxon>Viridiplantae</taxon>
        <taxon>Streptophyta</taxon>
        <taxon>Embryophyta</taxon>
        <taxon>Tracheophyta</taxon>
        <taxon>Spermatophyta</taxon>
        <taxon>Magnoliopsida</taxon>
        <taxon>eudicotyledons</taxon>
        <taxon>Gunneridae</taxon>
        <taxon>Pentapetalae</taxon>
        <taxon>rosids</taxon>
        <taxon>malvids</taxon>
        <taxon>Malvales</taxon>
        <taxon>Malvaceae</taxon>
        <taxon>Malvoideae</taxon>
        <taxon>Gossypium</taxon>
    </lineage>
</organism>
<comment type="caution">
    <text evidence="3">The sequence shown here is derived from an EMBL/GenBank/DDBJ whole genome shotgun (WGS) entry which is preliminary data.</text>
</comment>
<name>A0A5B6WAG3_9ROSI</name>